<accession>A0ABU0TX33</accession>
<evidence type="ECO:0000313" key="3">
    <source>
        <dbReference type="EMBL" id="MDQ1124226.1"/>
    </source>
</evidence>
<feature type="compositionally biased region" description="Basic and acidic residues" evidence="1">
    <location>
        <begin position="71"/>
        <end position="80"/>
    </location>
</feature>
<proteinExistence type="predicted"/>
<dbReference type="RefSeq" id="WP_307484978.1">
    <property type="nucleotide sequence ID" value="NZ_JAUTBF010000001.1"/>
</dbReference>
<dbReference type="Proteomes" id="UP001226691">
    <property type="component" value="Unassembled WGS sequence"/>
</dbReference>
<keyword evidence="2" id="KW-0472">Membrane</keyword>
<protein>
    <submittedName>
        <fullName evidence="3">Cytochrome c-type biogenesis protein CcmH/NrfF</fullName>
    </submittedName>
</protein>
<gene>
    <name evidence="3" type="ORF">QE412_002799</name>
</gene>
<keyword evidence="2" id="KW-0812">Transmembrane</keyword>
<evidence type="ECO:0000256" key="1">
    <source>
        <dbReference type="SAM" id="MobiDB-lite"/>
    </source>
</evidence>
<name>A0ABU0TX33_MICTR</name>
<comment type="caution">
    <text evidence="3">The sequence shown here is derived from an EMBL/GenBank/DDBJ whole genome shotgun (WGS) entry which is preliminary data.</text>
</comment>
<keyword evidence="2" id="KW-1133">Transmembrane helix</keyword>
<evidence type="ECO:0000256" key="2">
    <source>
        <dbReference type="SAM" id="Phobius"/>
    </source>
</evidence>
<organism evidence="3 4">
    <name type="scientific">Microbacterium trichothecenolyticum</name>
    <name type="common">Aureobacterium trichothecenolyticum</name>
    <dbReference type="NCBI Taxonomy" id="69370"/>
    <lineage>
        <taxon>Bacteria</taxon>
        <taxon>Bacillati</taxon>
        <taxon>Actinomycetota</taxon>
        <taxon>Actinomycetes</taxon>
        <taxon>Micrococcales</taxon>
        <taxon>Microbacteriaceae</taxon>
        <taxon>Microbacterium</taxon>
    </lineage>
</organism>
<sequence>MSGVLILPSRMLFYQGDLPGWMIPVTVIVLVLAAAYQWLRRRNAAAQTRVESARLREQHQARSAQTLSADDSVHRGESEA</sequence>
<dbReference type="EMBL" id="JAUTBF010000001">
    <property type="protein sequence ID" value="MDQ1124226.1"/>
    <property type="molecule type" value="Genomic_DNA"/>
</dbReference>
<reference evidence="3 4" key="1">
    <citation type="submission" date="2023-07" db="EMBL/GenBank/DDBJ databases">
        <title>Functional and genomic diversity of the sorghum phyllosphere microbiome.</title>
        <authorList>
            <person name="Shade A."/>
        </authorList>
    </citation>
    <scope>NUCLEOTIDE SEQUENCE [LARGE SCALE GENOMIC DNA]</scope>
    <source>
        <strain evidence="3 4">SORGH_AS_1207</strain>
    </source>
</reference>
<evidence type="ECO:0000313" key="4">
    <source>
        <dbReference type="Proteomes" id="UP001226691"/>
    </source>
</evidence>
<feature type="region of interest" description="Disordered" evidence="1">
    <location>
        <begin position="55"/>
        <end position="80"/>
    </location>
</feature>
<keyword evidence="4" id="KW-1185">Reference proteome</keyword>
<feature type="transmembrane region" description="Helical" evidence="2">
    <location>
        <begin position="20"/>
        <end position="39"/>
    </location>
</feature>